<dbReference type="GeneID" id="81621155"/>
<reference evidence="2" key="2">
    <citation type="journal article" date="2023" name="IMA Fungus">
        <title>Comparative genomic study of the Penicillium genus elucidates a diverse pangenome and 15 lateral gene transfer events.</title>
        <authorList>
            <person name="Petersen C."/>
            <person name="Sorensen T."/>
            <person name="Nielsen M.R."/>
            <person name="Sondergaard T.E."/>
            <person name="Sorensen J.L."/>
            <person name="Fitzpatrick D.A."/>
            <person name="Frisvad J.C."/>
            <person name="Nielsen K.L."/>
        </authorList>
    </citation>
    <scope>NUCLEOTIDE SEQUENCE</scope>
    <source>
        <strain evidence="2">IBT 30728</strain>
    </source>
</reference>
<sequence length="185" mass="19490">MGNEQSMEENASVRIANQTEIPLVYVLSMPGPLYWGVLQPGERVTRQTGRVWFTVTCYPYDGHNEPSEEQRILGILIPTAAAIILAATGGAAFAAATPVAGTAAAALAPLTTSAMVNAAAAVAGAAGTVGGIAHSLQKEFVDAATRCLNKVEKTGHYANGDWIHVRGGIKHNEPYSAWKPMRFEG</sequence>
<dbReference type="Proteomes" id="UP001148312">
    <property type="component" value="Unassembled WGS sequence"/>
</dbReference>
<accession>A0A9W9XGG8</accession>
<reference evidence="2" key="1">
    <citation type="submission" date="2022-12" db="EMBL/GenBank/DDBJ databases">
        <authorList>
            <person name="Petersen C."/>
        </authorList>
    </citation>
    <scope>NUCLEOTIDE SEQUENCE</scope>
    <source>
        <strain evidence="2">IBT 30728</strain>
    </source>
</reference>
<gene>
    <name evidence="2" type="ORF">N7539_001303</name>
</gene>
<comment type="caution">
    <text evidence="2">The sequence shown here is derived from an EMBL/GenBank/DDBJ whole genome shotgun (WGS) entry which is preliminary data.</text>
</comment>
<keyword evidence="1" id="KW-0812">Transmembrane</keyword>
<keyword evidence="3" id="KW-1185">Reference proteome</keyword>
<keyword evidence="1" id="KW-0472">Membrane</keyword>
<dbReference type="EMBL" id="JAPWDQ010000002">
    <property type="protein sequence ID" value="KAJ5492557.1"/>
    <property type="molecule type" value="Genomic_DNA"/>
</dbReference>
<dbReference type="AlphaFoldDB" id="A0A9W9XGG8"/>
<evidence type="ECO:0000256" key="1">
    <source>
        <dbReference type="SAM" id="Phobius"/>
    </source>
</evidence>
<evidence type="ECO:0000313" key="3">
    <source>
        <dbReference type="Proteomes" id="UP001148312"/>
    </source>
</evidence>
<proteinExistence type="predicted"/>
<feature type="transmembrane region" description="Helical" evidence="1">
    <location>
        <begin position="114"/>
        <end position="136"/>
    </location>
</feature>
<name>A0A9W9XGG8_9EURO</name>
<feature type="transmembrane region" description="Helical" evidence="1">
    <location>
        <begin position="72"/>
        <end position="94"/>
    </location>
</feature>
<dbReference type="RefSeq" id="XP_056792937.1">
    <property type="nucleotide sequence ID" value="XM_056930906.1"/>
</dbReference>
<evidence type="ECO:0000313" key="2">
    <source>
        <dbReference type="EMBL" id="KAJ5492557.1"/>
    </source>
</evidence>
<protein>
    <submittedName>
        <fullName evidence="2">Uncharacterized protein</fullName>
    </submittedName>
</protein>
<organism evidence="2 3">
    <name type="scientific">Penicillium diatomitis</name>
    <dbReference type="NCBI Taxonomy" id="2819901"/>
    <lineage>
        <taxon>Eukaryota</taxon>
        <taxon>Fungi</taxon>
        <taxon>Dikarya</taxon>
        <taxon>Ascomycota</taxon>
        <taxon>Pezizomycotina</taxon>
        <taxon>Eurotiomycetes</taxon>
        <taxon>Eurotiomycetidae</taxon>
        <taxon>Eurotiales</taxon>
        <taxon>Aspergillaceae</taxon>
        <taxon>Penicillium</taxon>
    </lineage>
</organism>
<keyword evidence="1" id="KW-1133">Transmembrane helix</keyword>